<gene>
    <name evidence="2" type="ORF">US75_C0005G0012</name>
</gene>
<keyword evidence="1" id="KW-0472">Membrane</keyword>
<evidence type="ECO:0000256" key="1">
    <source>
        <dbReference type="SAM" id="Phobius"/>
    </source>
</evidence>
<dbReference type="AlphaFoldDB" id="A0A0G0IPH6"/>
<accession>A0A0G0IPH6</accession>
<keyword evidence="1" id="KW-1133">Transmembrane helix</keyword>
<name>A0A0G0IPH6_9BACT</name>
<dbReference type="EMBL" id="LBUE01000005">
    <property type="protein sequence ID" value="KKQ56587.1"/>
    <property type="molecule type" value="Genomic_DNA"/>
</dbReference>
<feature type="transmembrane region" description="Helical" evidence="1">
    <location>
        <begin position="355"/>
        <end position="381"/>
    </location>
</feature>
<dbReference type="STRING" id="1618583.US75_C0005G0012"/>
<evidence type="ECO:0000313" key="3">
    <source>
        <dbReference type="Proteomes" id="UP000034096"/>
    </source>
</evidence>
<reference evidence="2 3" key="1">
    <citation type="journal article" date="2015" name="Nature">
        <title>rRNA introns, odd ribosomes, and small enigmatic genomes across a large radiation of phyla.</title>
        <authorList>
            <person name="Brown C.T."/>
            <person name="Hug L.A."/>
            <person name="Thomas B.C."/>
            <person name="Sharon I."/>
            <person name="Castelle C.J."/>
            <person name="Singh A."/>
            <person name="Wilkins M.J."/>
            <person name="Williams K.H."/>
            <person name="Banfield J.F."/>
        </authorList>
    </citation>
    <scope>NUCLEOTIDE SEQUENCE [LARGE SCALE GENOMIC DNA]</scope>
</reference>
<dbReference type="Proteomes" id="UP000034096">
    <property type="component" value="Unassembled WGS sequence"/>
</dbReference>
<organism evidence="2 3">
    <name type="scientific">Candidatus Woesebacteria bacterium GW2011_GWC1_38_13</name>
    <dbReference type="NCBI Taxonomy" id="1618583"/>
    <lineage>
        <taxon>Bacteria</taxon>
        <taxon>Candidatus Woeseibacteriota</taxon>
    </lineage>
</organism>
<comment type="caution">
    <text evidence="2">The sequence shown here is derived from an EMBL/GenBank/DDBJ whole genome shotgun (WGS) entry which is preliminary data.</text>
</comment>
<evidence type="ECO:0000313" key="2">
    <source>
        <dbReference type="EMBL" id="KKQ56587.1"/>
    </source>
</evidence>
<protein>
    <submittedName>
        <fullName evidence="2">Uncharacterized protein</fullName>
    </submittedName>
</protein>
<sequence>MSLKITFLKLKITIKNVSSQFILILTALFFLFMSPHTIQAQTCVELGGDMCTSVSECSDYEGISIPGADDCSLYEICCDLTQSCVELGGDMCVSISDCSDYEGVYIPGADDCTSPEICCNLTLTCTELGGDMCLSSSECTDSGGTYISGADDCSTYEICCNLPVSPCGGETEPCCPGDVCDPGYDCANLANGLSRCMTDSTKDCSESYCDDPLLPYGYCGVDDYSTTYEGWGCDNSGDDCDSATETSCADCWCCPGFHTHYVLGEVDYCSVPTVGPAATAVPRPGLTIQGDCPAGSIDTAIGCLPVSDKNAFLSFILRWAIGIAGGVSFILIASSGFMIITAAGDKRKLQGGKELLTAAVSGLFLIIFSVFILDLIGIRILRIPGL</sequence>
<feature type="transmembrane region" description="Helical" evidence="1">
    <location>
        <begin position="319"/>
        <end position="343"/>
    </location>
</feature>
<keyword evidence="1" id="KW-0812">Transmembrane</keyword>
<proteinExistence type="predicted"/>